<dbReference type="HOGENOM" id="CLU_1283602_0_0_1"/>
<keyword evidence="1" id="KW-0472">Membrane</keyword>
<feature type="transmembrane region" description="Helical" evidence="1">
    <location>
        <begin position="191"/>
        <end position="213"/>
    </location>
</feature>
<reference evidence="3" key="2">
    <citation type="submission" date="2015-01" db="EMBL/GenBank/DDBJ databases">
        <title>Evolutionary Origins and Diversification of the Mycorrhizal Mutualists.</title>
        <authorList>
            <consortium name="DOE Joint Genome Institute"/>
            <consortium name="Mycorrhizal Genomics Consortium"/>
            <person name="Kohler A."/>
            <person name="Kuo A."/>
            <person name="Nagy L.G."/>
            <person name="Floudas D."/>
            <person name="Copeland A."/>
            <person name="Barry K.W."/>
            <person name="Cichocki N."/>
            <person name="Veneault-Fourrey C."/>
            <person name="LaButti K."/>
            <person name="Lindquist E.A."/>
            <person name="Lipzen A."/>
            <person name="Lundell T."/>
            <person name="Morin E."/>
            <person name="Murat C."/>
            <person name="Riley R."/>
            <person name="Ohm R."/>
            <person name="Sun H."/>
            <person name="Tunlid A."/>
            <person name="Henrissat B."/>
            <person name="Grigoriev I.V."/>
            <person name="Hibbett D.S."/>
            <person name="Martin F."/>
        </authorList>
    </citation>
    <scope>NUCLEOTIDE SEQUENCE [LARGE SCALE GENOMIC DNA]</scope>
    <source>
        <strain evidence="3">Zn</strain>
    </source>
</reference>
<keyword evidence="1" id="KW-0812">Transmembrane</keyword>
<name>A0A0C3GZC4_OIDMZ</name>
<evidence type="ECO:0000313" key="2">
    <source>
        <dbReference type="EMBL" id="KIN01341.1"/>
    </source>
</evidence>
<sequence>MASVQPKPNGPLTRISGAPVLVTQRLVKWRVVTTRGGKHFLFFLELEEHLPGSEVRRGIIELCRAETTMPASIDWHCLRGPVAEAAILDVEHDAELNGPGPHRVVLNGQKLHAGLTEGCRDPSAFQTSTNFTALHARFVVGALPSAEVGPKAILIVYRLTCFGMALVVIAVLLLVSLPGLLVGILTTRADLGISVSGAVAAALVVVKFGIWLAKK</sequence>
<evidence type="ECO:0000313" key="3">
    <source>
        <dbReference type="Proteomes" id="UP000054321"/>
    </source>
</evidence>
<accession>A0A0C3GZC4</accession>
<feature type="transmembrane region" description="Helical" evidence="1">
    <location>
        <begin position="161"/>
        <end position="185"/>
    </location>
</feature>
<dbReference type="InParanoid" id="A0A0C3GZC4"/>
<keyword evidence="1" id="KW-1133">Transmembrane helix</keyword>
<dbReference type="AlphaFoldDB" id="A0A0C3GZC4"/>
<organism evidence="2 3">
    <name type="scientific">Oidiodendron maius (strain Zn)</name>
    <dbReference type="NCBI Taxonomy" id="913774"/>
    <lineage>
        <taxon>Eukaryota</taxon>
        <taxon>Fungi</taxon>
        <taxon>Dikarya</taxon>
        <taxon>Ascomycota</taxon>
        <taxon>Pezizomycotina</taxon>
        <taxon>Leotiomycetes</taxon>
        <taxon>Leotiomycetes incertae sedis</taxon>
        <taxon>Myxotrichaceae</taxon>
        <taxon>Oidiodendron</taxon>
    </lineage>
</organism>
<dbReference type="OrthoDB" id="10388078at2759"/>
<reference evidence="2 3" key="1">
    <citation type="submission" date="2014-04" db="EMBL/GenBank/DDBJ databases">
        <authorList>
            <consortium name="DOE Joint Genome Institute"/>
            <person name="Kuo A."/>
            <person name="Martino E."/>
            <person name="Perotto S."/>
            <person name="Kohler A."/>
            <person name="Nagy L.G."/>
            <person name="Floudas D."/>
            <person name="Copeland A."/>
            <person name="Barry K.W."/>
            <person name="Cichocki N."/>
            <person name="Veneault-Fourrey C."/>
            <person name="LaButti K."/>
            <person name="Lindquist E.A."/>
            <person name="Lipzen A."/>
            <person name="Lundell T."/>
            <person name="Morin E."/>
            <person name="Murat C."/>
            <person name="Sun H."/>
            <person name="Tunlid A."/>
            <person name="Henrissat B."/>
            <person name="Grigoriev I.V."/>
            <person name="Hibbett D.S."/>
            <person name="Martin F."/>
            <person name="Nordberg H.P."/>
            <person name="Cantor M.N."/>
            <person name="Hua S.X."/>
        </authorList>
    </citation>
    <scope>NUCLEOTIDE SEQUENCE [LARGE SCALE GENOMIC DNA]</scope>
    <source>
        <strain evidence="2 3">Zn</strain>
    </source>
</reference>
<gene>
    <name evidence="2" type="ORF">OIDMADRAFT_29015</name>
</gene>
<proteinExistence type="predicted"/>
<keyword evidence="3" id="KW-1185">Reference proteome</keyword>
<evidence type="ECO:0000256" key="1">
    <source>
        <dbReference type="SAM" id="Phobius"/>
    </source>
</evidence>
<protein>
    <submittedName>
        <fullName evidence="2">Uncharacterized protein</fullName>
    </submittedName>
</protein>
<dbReference type="EMBL" id="KN832876">
    <property type="protein sequence ID" value="KIN01341.1"/>
    <property type="molecule type" value="Genomic_DNA"/>
</dbReference>
<dbReference type="Proteomes" id="UP000054321">
    <property type="component" value="Unassembled WGS sequence"/>
</dbReference>